<protein>
    <recommendedName>
        <fullName evidence="1">Paraneoplastic antigen Ma-like C-terminal domain-containing protein</fullName>
    </recommendedName>
</protein>
<name>A0A9Q0YL39_HOLLE</name>
<dbReference type="Proteomes" id="UP001152320">
    <property type="component" value="Chromosome 18"/>
</dbReference>
<comment type="caution">
    <text evidence="2">The sequence shown here is derived from an EMBL/GenBank/DDBJ whole genome shotgun (WGS) entry which is preliminary data.</text>
</comment>
<reference evidence="2" key="1">
    <citation type="submission" date="2021-10" db="EMBL/GenBank/DDBJ databases">
        <title>Tropical sea cucumber genome reveals ecological adaptation and Cuvierian tubules defense mechanism.</title>
        <authorList>
            <person name="Chen T."/>
        </authorList>
    </citation>
    <scope>NUCLEOTIDE SEQUENCE</scope>
    <source>
        <strain evidence="2">Nanhai2018</strain>
        <tissue evidence="2">Muscle</tissue>
    </source>
</reference>
<organism evidence="2 3">
    <name type="scientific">Holothuria leucospilota</name>
    <name type="common">Black long sea cucumber</name>
    <name type="synonym">Mertensiothuria leucospilota</name>
    <dbReference type="NCBI Taxonomy" id="206669"/>
    <lineage>
        <taxon>Eukaryota</taxon>
        <taxon>Metazoa</taxon>
        <taxon>Echinodermata</taxon>
        <taxon>Eleutherozoa</taxon>
        <taxon>Echinozoa</taxon>
        <taxon>Holothuroidea</taxon>
        <taxon>Aspidochirotacea</taxon>
        <taxon>Aspidochirotida</taxon>
        <taxon>Holothuriidae</taxon>
        <taxon>Holothuria</taxon>
    </lineage>
</organism>
<feature type="domain" description="Paraneoplastic antigen Ma-like C-terminal" evidence="1">
    <location>
        <begin position="31"/>
        <end position="127"/>
    </location>
</feature>
<evidence type="ECO:0000313" key="3">
    <source>
        <dbReference type="Proteomes" id="UP001152320"/>
    </source>
</evidence>
<keyword evidence="3" id="KW-1185">Reference proteome</keyword>
<dbReference type="AlphaFoldDB" id="A0A9Q0YL39"/>
<dbReference type="Pfam" id="PF14893">
    <property type="entry name" value="PNMA"/>
    <property type="match status" value="1"/>
</dbReference>
<dbReference type="EMBL" id="JAIZAY010000018">
    <property type="protein sequence ID" value="KAJ8024472.1"/>
    <property type="molecule type" value="Genomic_DNA"/>
</dbReference>
<sequence>MDALTQFFRRAMGFQGIPQNKLSKFRGPPRRSGDPSLQEWLADFTEVVKAYNLSDRDQAKAMVEHLIRPAREEVMWLPPADREDTKKVIGCLKLCFALEESVKWLSSEFHNSFQGDTETLAEYSRSLLRLYGRMEAAAPTI</sequence>
<gene>
    <name evidence="2" type="ORF">HOLleu_34387</name>
</gene>
<evidence type="ECO:0000313" key="2">
    <source>
        <dbReference type="EMBL" id="KAJ8024472.1"/>
    </source>
</evidence>
<evidence type="ECO:0000259" key="1">
    <source>
        <dbReference type="Pfam" id="PF14893"/>
    </source>
</evidence>
<proteinExistence type="predicted"/>
<dbReference type="InterPro" id="IPR048270">
    <property type="entry name" value="PNMA_C"/>
</dbReference>
<accession>A0A9Q0YL39</accession>
<dbReference type="OrthoDB" id="10065209at2759"/>